<dbReference type="RefSeq" id="XP_046064011.1">
    <property type="nucleotide sequence ID" value="XM_046201827.1"/>
</dbReference>
<evidence type="ECO:0000256" key="2">
    <source>
        <dbReference type="ARBA" id="ARBA00023186"/>
    </source>
</evidence>
<dbReference type="GeneID" id="70233069"/>
<dbReference type="GO" id="GO:0005737">
    <property type="term" value="C:cytoplasm"/>
    <property type="evidence" value="ECO:0007669"/>
    <property type="project" value="TreeGrafter"/>
</dbReference>
<dbReference type="GO" id="GO:0070682">
    <property type="term" value="P:proteasome regulatory particle assembly"/>
    <property type="evidence" value="ECO:0007669"/>
    <property type="project" value="InterPro"/>
</dbReference>
<dbReference type="InterPro" id="IPR035269">
    <property type="entry name" value="PSMD9"/>
</dbReference>
<protein>
    <recommendedName>
        <fullName evidence="3">Probable 26S proteasome regulatory subunit p27</fullName>
    </recommendedName>
</protein>
<keyword evidence="7" id="KW-1185">Reference proteome</keyword>
<dbReference type="InterPro" id="IPR040815">
    <property type="entry name" value="Nas2_N"/>
</dbReference>
<feature type="domain" description="Nas2 N-terminal" evidence="5">
    <location>
        <begin position="130"/>
        <end position="207"/>
    </location>
</feature>
<evidence type="ECO:0000259" key="4">
    <source>
        <dbReference type="Pfam" id="PF17820"/>
    </source>
</evidence>
<dbReference type="GO" id="GO:0005634">
    <property type="term" value="C:nucleus"/>
    <property type="evidence" value="ECO:0007669"/>
    <property type="project" value="TreeGrafter"/>
</dbReference>
<gene>
    <name evidence="6" type="ORF">OGAPHI_001101</name>
</gene>
<evidence type="ECO:0000313" key="7">
    <source>
        <dbReference type="Proteomes" id="UP000769157"/>
    </source>
</evidence>
<dbReference type="Proteomes" id="UP000769157">
    <property type="component" value="Unassembled WGS sequence"/>
</dbReference>
<reference evidence="6" key="1">
    <citation type="journal article" date="2021" name="Open Biol.">
        <title>Shared evolutionary footprints suggest mitochondrial oxidative damage underlies multiple complex I losses in fungi.</title>
        <authorList>
            <person name="Schikora-Tamarit M.A."/>
            <person name="Marcet-Houben M."/>
            <person name="Nosek J."/>
            <person name="Gabaldon T."/>
        </authorList>
    </citation>
    <scope>NUCLEOTIDE SEQUENCE</scope>
    <source>
        <strain evidence="6">CBS6075</strain>
    </source>
</reference>
<proteinExistence type="inferred from homology"/>
<comment type="similarity">
    <text evidence="1">Belongs to the proteasome subunit p27 family.</text>
</comment>
<keyword evidence="2" id="KW-0143">Chaperone</keyword>
<evidence type="ECO:0000313" key="6">
    <source>
        <dbReference type="EMBL" id="KAH3670586.1"/>
    </source>
</evidence>
<dbReference type="FunFam" id="2.30.42.10:FF:000107">
    <property type="entry name" value="26S proteasome non-ATPase regulatory subunit 9"/>
    <property type="match status" value="1"/>
</dbReference>
<dbReference type="Gene3D" id="6.10.140.1710">
    <property type="match status" value="1"/>
</dbReference>
<evidence type="ECO:0000256" key="3">
    <source>
        <dbReference type="ARBA" id="ARBA00068021"/>
    </source>
</evidence>
<accession>A0A9P8PEU2</accession>
<sequence>MVSPFSMSTMADGTSCLSLIKYSTLRSNGFSAVGLKLPFTISGFSFVSAHSAETANAKEANTVDNFIMKDDYVFYVFRREKIAIEASTRKSSFAKLASISCPMSFEHAMSVLNLDPVPSVEPETLQTMALDQLAQLRGRIESQIDALLSRLRAQKADMDTPLVTPDGFPRTDMDVVEVRLVCSQIIRLRNDWRAISSLLQTKLAESFNSTNTSSPPSRIPFATVDLVAEESPAQLAGLAVGDKLVSFGRVNATNHNNLKALVSAVAENVPVDLTLLRNNTLHTIKLVPSKWNGQGLLGCKFTVIA</sequence>
<feature type="domain" description="PDZ" evidence="4">
    <location>
        <begin position="224"/>
        <end position="277"/>
    </location>
</feature>
<dbReference type="OrthoDB" id="72325at2759"/>
<reference evidence="6" key="2">
    <citation type="submission" date="2021-01" db="EMBL/GenBank/DDBJ databases">
        <authorList>
            <person name="Schikora-Tamarit M.A."/>
        </authorList>
    </citation>
    <scope>NUCLEOTIDE SEQUENCE</scope>
    <source>
        <strain evidence="6">CBS6075</strain>
    </source>
</reference>
<dbReference type="Pfam" id="PF17820">
    <property type="entry name" value="PDZ_6"/>
    <property type="match status" value="1"/>
</dbReference>
<evidence type="ECO:0000259" key="5">
    <source>
        <dbReference type="Pfam" id="PF18265"/>
    </source>
</evidence>
<dbReference type="Pfam" id="PF18265">
    <property type="entry name" value="Nas2_N"/>
    <property type="match status" value="1"/>
</dbReference>
<dbReference type="InterPro" id="IPR036034">
    <property type="entry name" value="PDZ_sf"/>
</dbReference>
<evidence type="ECO:0000256" key="1">
    <source>
        <dbReference type="ARBA" id="ARBA00005256"/>
    </source>
</evidence>
<comment type="caution">
    <text evidence="6">The sequence shown here is derived from an EMBL/GenBank/DDBJ whole genome shotgun (WGS) entry which is preliminary data.</text>
</comment>
<dbReference type="PANTHER" id="PTHR12651:SF1">
    <property type="entry name" value="26S PROTEASOME NON-ATPASE REGULATORY SUBUNIT 9"/>
    <property type="match status" value="1"/>
</dbReference>
<dbReference type="SUPFAM" id="SSF50156">
    <property type="entry name" value="PDZ domain-like"/>
    <property type="match status" value="1"/>
</dbReference>
<organism evidence="6 7">
    <name type="scientific">Ogataea philodendri</name>
    <dbReference type="NCBI Taxonomy" id="1378263"/>
    <lineage>
        <taxon>Eukaryota</taxon>
        <taxon>Fungi</taxon>
        <taxon>Dikarya</taxon>
        <taxon>Ascomycota</taxon>
        <taxon>Saccharomycotina</taxon>
        <taxon>Pichiomycetes</taxon>
        <taxon>Pichiales</taxon>
        <taxon>Pichiaceae</taxon>
        <taxon>Ogataea</taxon>
    </lineage>
</organism>
<dbReference type="PANTHER" id="PTHR12651">
    <property type="entry name" value="26S PROTEASOME NON-ATPASE REGULATORY SUBUNIT 9"/>
    <property type="match status" value="1"/>
</dbReference>
<dbReference type="EMBL" id="JAEUBE010000087">
    <property type="protein sequence ID" value="KAH3670586.1"/>
    <property type="molecule type" value="Genomic_DNA"/>
</dbReference>
<dbReference type="AlphaFoldDB" id="A0A9P8PEU2"/>
<dbReference type="Gene3D" id="2.30.42.10">
    <property type="match status" value="1"/>
</dbReference>
<dbReference type="InterPro" id="IPR041489">
    <property type="entry name" value="PDZ_6"/>
</dbReference>
<name>A0A9P8PEU2_9ASCO</name>